<organism evidence="2 3">
    <name type="scientific">Mycena albidolilacea</name>
    <dbReference type="NCBI Taxonomy" id="1033008"/>
    <lineage>
        <taxon>Eukaryota</taxon>
        <taxon>Fungi</taxon>
        <taxon>Dikarya</taxon>
        <taxon>Basidiomycota</taxon>
        <taxon>Agaricomycotina</taxon>
        <taxon>Agaricomycetes</taxon>
        <taxon>Agaricomycetidae</taxon>
        <taxon>Agaricales</taxon>
        <taxon>Marasmiineae</taxon>
        <taxon>Mycenaceae</taxon>
        <taxon>Mycena</taxon>
    </lineage>
</organism>
<evidence type="ECO:0000313" key="3">
    <source>
        <dbReference type="Proteomes" id="UP001218218"/>
    </source>
</evidence>
<reference evidence="2" key="1">
    <citation type="submission" date="2023-03" db="EMBL/GenBank/DDBJ databases">
        <title>Massive genome expansion in bonnet fungi (Mycena s.s.) driven by repeated elements and novel gene families across ecological guilds.</title>
        <authorList>
            <consortium name="Lawrence Berkeley National Laboratory"/>
            <person name="Harder C.B."/>
            <person name="Miyauchi S."/>
            <person name="Viragh M."/>
            <person name="Kuo A."/>
            <person name="Thoen E."/>
            <person name="Andreopoulos B."/>
            <person name="Lu D."/>
            <person name="Skrede I."/>
            <person name="Drula E."/>
            <person name="Henrissat B."/>
            <person name="Morin E."/>
            <person name="Kohler A."/>
            <person name="Barry K."/>
            <person name="LaButti K."/>
            <person name="Morin E."/>
            <person name="Salamov A."/>
            <person name="Lipzen A."/>
            <person name="Mereny Z."/>
            <person name="Hegedus B."/>
            <person name="Baldrian P."/>
            <person name="Stursova M."/>
            <person name="Weitz H."/>
            <person name="Taylor A."/>
            <person name="Grigoriev I.V."/>
            <person name="Nagy L.G."/>
            <person name="Martin F."/>
            <person name="Kauserud H."/>
        </authorList>
    </citation>
    <scope>NUCLEOTIDE SEQUENCE</scope>
    <source>
        <strain evidence="2">CBHHK002</strain>
    </source>
</reference>
<evidence type="ECO:0000313" key="2">
    <source>
        <dbReference type="EMBL" id="KAJ7364466.1"/>
    </source>
</evidence>
<name>A0AAD7AP47_9AGAR</name>
<dbReference type="EMBL" id="JARIHO010000003">
    <property type="protein sequence ID" value="KAJ7364466.1"/>
    <property type="molecule type" value="Genomic_DNA"/>
</dbReference>
<proteinExistence type="predicted"/>
<keyword evidence="3" id="KW-1185">Reference proteome</keyword>
<sequence length="476" mass="51663">MMARNSLLPVDHCVRVLVAGSAWARQATLEARKIVDGSSGSTVAGAQGNAQYSRSSSAKERDVANRVTHGRGRLPHKATCGVQSNTQRQRRARTVKLSFSGSTCPWWSGSAARTALQPRSLQIHEIDECVSILEIECRRRLPSSRPPPIRDSARRTSEPRASRKRNPSHAPAGAAAAPCTTSGDDSEAPWSTKLRVRFGADAQGEHQALVEQAQRGDGTRVRGRRVRLRASVECRAWSYGRGVGPSRTRASPSRRGWGCVQSVHRARPGYTSSPPAQPHFMSSHGSHPFIFLLLHLTNPSLQDKRGGARYGGIDATAGLRCQPTRSIRASTGVGDCVSSSKHGLGITRSCVDRFVSCTHGCCRYRRSFSVVFPRPHLHLDRRPRKARDAEQGRSTSWRGARMSIRTEIFPSGAGDEARVWALQRSLAFDAGALEGGEGCGRECGRPQCTFVGTGSAYAVPAQSTQAMRRREAGGRG</sequence>
<feature type="compositionally biased region" description="Basic and acidic residues" evidence="1">
    <location>
        <begin position="151"/>
        <end position="161"/>
    </location>
</feature>
<gene>
    <name evidence="2" type="ORF">DFH08DRAFT_798805</name>
</gene>
<evidence type="ECO:0000256" key="1">
    <source>
        <dbReference type="SAM" id="MobiDB-lite"/>
    </source>
</evidence>
<dbReference type="Proteomes" id="UP001218218">
    <property type="component" value="Unassembled WGS sequence"/>
</dbReference>
<dbReference type="AlphaFoldDB" id="A0AAD7AP47"/>
<feature type="region of interest" description="Disordered" evidence="1">
    <location>
        <begin position="141"/>
        <end position="188"/>
    </location>
</feature>
<feature type="region of interest" description="Disordered" evidence="1">
    <location>
        <begin position="36"/>
        <end position="74"/>
    </location>
</feature>
<feature type="compositionally biased region" description="Polar residues" evidence="1">
    <location>
        <begin position="38"/>
        <end position="56"/>
    </location>
</feature>
<comment type="caution">
    <text evidence="2">The sequence shown here is derived from an EMBL/GenBank/DDBJ whole genome shotgun (WGS) entry which is preliminary data.</text>
</comment>
<accession>A0AAD7AP47</accession>
<protein>
    <submittedName>
        <fullName evidence="2">Uncharacterized protein</fullName>
    </submittedName>
</protein>